<feature type="region of interest" description="Disordered" evidence="1">
    <location>
        <begin position="244"/>
        <end position="272"/>
    </location>
</feature>
<keyword evidence="4" id="KW-1185">Reference proteome</keyword>
<dbReference type="Proteomes" id="UP001214441">
    <property type="component" value="Unassembled WGS sequence"/>
</dbReference>
<gene>
    <name evidence="3" type="ORF">NMN56_027560</name>
</gene>
<feature type="compositionally biased region" description="Basic and acidic residues" evidence="1">
    <location>
        <begin position="244"/>
        <end position="257"/>
    </location>
</feature>
<dbReference type="Pfam" id="PF20613">
    <property type="entry name" value="HipA_2"/>
    <property type="match status" value="1"/>
</dbReference>
<protein>
    <recommendedName>
        <fullName evidence="2">HipA-like kinase domain-containing protein</fullName>
    </recommendedName>
</protein>
<dbReference type="EMBL" id="JANCPR020000031">
    <property type="protein sequence ID" value="MDJ1135643.1"/>
    <property type="molecule type" value="Genomic_DNA"/>
</dbReference>
<sequence length="272" mass="29477">MLPEVTATRYVTPLREGGSLPGLVEADDLGTYVMKFTGAGQGRKTLVAEVLCGRLARELGLRVPELVRIWLDPVIGLAEPDEEVQELLKVSGGLNFGMDFLPGSLGFDPLAYEVSPEEAGRVVWFDALVNNVDRSWRNPNMLVWHNDLWLIDHGATLIFHHNWATARAAADRPYDASDHALAPFAPDIEAAAAALAPRVTEELLTACAADIPDEWLADEPGFADPDEVRAAYAGALAPRARTIHERITLGEPSKDRPSQAPGWLTGKGGDAK</sequence>
<organism evidence="3 4">
    <name type="scientific">Streptomyces iconiensis</name>
    <dbReference type="NCBI Taxonomy" id="1384038"/>
    <lineage>
        <taxon>Bacteria</taxon>
        <taxon>Bacillati</taxon>
        <taxon>Actinomycetota</taxon>
        <taxon>Actinomycetes</taxon>
        <taxon>Kitasatosporales</taxon>
        <taxon>Streptomycetaceae</taxon>
        <taxon>Streptomyces</taxon>
    </lineage>
</organism>
<proteinExistence type="predicted"/>
<feature type="domain" description="HipA-like kinase" evidence="2">
    <location>
        <begin position="14"/>
        <end position="222"/>
    </location>
</feature>
<comment type="caution">
    <text evidence="3">The sequence shown here is derived from an EMBL/GenBank/DDBJ whole genome shotgun (WGS) entry which is preliminary data.</text>
</comment>
<accession>A0ABT7A4U7</accession>
<dbReference type="InterPro" id="IPR046748">
    <property type="entry name" value="HipA_2"/>
</dbReference>
<evidence type="ECO:0000313" key="4">
    <source>
        <dbReference type="Proteomes" id="UP001214441"/>
    </source>
</evidence>
<evidence type="ECO:0000259" key="2">
    <source>
        <dbReference type="Pfam" id="PF20613"/>
    </source>
</evidence>
<reference evidence="3 4" key="1">
    <citation type="submission" date="2023-05" db="EMBL/GenBank/DDBJ databases">
        <title>Streptantibioticus silvisoli sp. nov., acidotolerant actinomycetes 1 from pine litter.</title>
        <authorList>
            <person name="Swiecimska M."/>
            <person name="Golinska P."/>
            <person name="Sangal V."/>
            <person name="Wachnowicz B."/>
            <person name="Goodfellow M."/>
        </authorList>
    </citation>
    <scope>NUCLEOTIDE SEQUENCE [LARGE SCALE GENOMIC DNA]</scope>
    <source>
        <strain evidence="3 4">DSM 42109</strain>
    </source>
</reference>
<dbReference type="RefSeq" id="WP_274046330.1">
    <property type="nucleotide sequence ID" value="NZ_JANCPR020000031.1"/>
</dbReference>
<evidence type="ECO:0000313" key="3">
    <source>
        <dbReference type="EMBL" id="MDJ1135643.1"/>
    </source>
</evidence>
<name>A0ABT7A4U7_9ACTN</name>
<evidence type="ECO:0000256" key="1">
    <source>
        <dbReference type="SAM" id="MobiDB-lite"/>
    </source>
</evidence>